<dbReference type="NCBIfam" id="NF045780">
    <property type="entry name" value="TrlF_fam_ATP"/>
    <property type="match status" value="1"/>
</dbReference>
<dbReference type="EMBL" id="KX268685">
    <property type="protein sequence ID" value="AQM75189.1"/>
    <property type="molecule type" value="Genomic_DNA"/>
</dbReference>
<reference evidence="2" key="1">
    <citation type="submission" date="2016-05" db="EMBL/GenBank/DDBJ databases">
        <title>Complete sequence of ICEPmiChn2, a novel SXT/R391 integrative conjugative element in Proteus mirabilis of chicken origin in China.</title>
        <authorList>
            <person name="Lei C.W."/>
            <person name="Wang H.N."/>
        </authorList>
    </citation>
    <scope>NUCLEOTIDE SEQUENCE</scope>
    <source>
        <strain evidence="2">Pm15C1</strain>
    </source>
</reference>
<dbReference type="GO" id="GO:0006302">
    <property type="term" value="P:double-strand break repair"/>
    <property type="evidence" value="ECO:0007669"/>
    <property type="project" value="InterPro"/>
</dbReference>
<dbReference type="PANTHER" id="PTHR32182:SF22">
    <property type="entry name" value="ATP-DEPENDENT ENDONUCLEASE, OLD FAMILY-RELATED"/>
    <property type="match status" value="1"/>
</dbReference>
<dbReference type="GO" id="GO:0016887">
    <property type="term" value="F:ATP hydrolysis activity"/>
    <property type="evidence" value="ECO:0007669"/>
    <property type="project" value="InterPro"/>
</dbReference>
<dbReference type="InterPro" id="IPR016195">
    <property type="entry name" value="Pol/histidinol_Pase-like"/>
</dbReference>
<dbReference type="AlphaFoldDB" id="A0A1X9JN84"/>
<dbReference type="InterPro" id="IPR038729">
    <property type="entry name" value="Rad50/SbcC_AAA"/>
</dbReference>
<dbReference type="SUPFAM" id="SSF52540">
    <property type="entry name" value="P-loop containing nucleoside triphosphate hydrolases"/>
    <property type="match status" value="1"/>
</dbReference>
<proteinExistence type="predicted"/>
<accession>A0A1X9JN84</accession>
<organism evidence="2">
    <name type="scientific">Proteus mirabilis</name>
    <dbReference type="NCBI Taxonomy" id="584"/>
    <lineage>
        <taxon>Bacteria</taxon>
        <taxon>Pseudomonadati</taxon>
        <taxon>Pseudomonadota</taxon>
        <taxon>Gammaproteobacteria</taxon>
        <taxon>Enterobacterales</taxon>
        <taxon>Morganellaceae</taxon>
        <taxon>Proteus</taxon>
    </lineage>
</organism>
<dbReference type="SUPFAM" id="SSF89550">
    <property type="entry name" value="PHP domain-like"/>
    <property type="match status" value="1"/>
</dbReference>
<evidence type="ECO:0000313" key="2">
    <source>
        <dbReference type="EMBL" id="AQM75189.1"/>
    </source>
</evidence>
<dbReference type="InterPro" id="IPR054787">
    <property type="entry name" value="TrlF_ATPase"/>
</dbReference>
<protein>
    <submittedName>
        <fullName evidence="2">ATPase involved in DNA repair</fullName>
    </submittedName>
</protein>
<dbReference type="GO" id="GO:0000731">
    <property type="term" value="P:DNA synthesis involved in DNA repair"/>
    <property type="evidence" value="ECO:0007669"/>
    <property type="project" value="TreeGrafter"/>
</dbReference>
<feature type="domain" description="Rad50/SbcC-type AAA" evidence="1">
    <location>
        <begin position="281"/>
        <end position="553"/>
    </location>
</feature>
<dbReference type="Pfam" id="PF13476">
    <property type="entry name" value="AAA_23"/>
    <property type="match status" value="1"/>
</dbReference>
<evidence type="ECO:0000259" key="1">
    <source>
        <dbReference type="Pfam" id="PF13476"/>
    </source>
</evidence>
<dbReference type="Gene3D" id="3.20.20.140">
    <property type="entry name" value="Metal-dependent hydrolases"/>
    <property type="match status" value="1"/>
</dbReference>
<name>A0A1X9JN84_PROMI</name>
<dbReference type="PANTHER" id="PTHR32182">
    <property type="entry name" value="DNA REPLICATION AND REPAIR PROTEIN RECF"/>
    <property type="match status" value="1"/>
</dbReference>
<dbReference type="Gene3D" id="3.40.50.300">
    <property type="entry name" value="P-loop containing nucleotide triphosphate hydrolases"/>
    <property type="match status" value="2"/>
</dbReference>
<dbReference type="InterPro" id="IPR027417">
    <property type="entry name" value="P-loop_NTPase"/>
</dbReference>
<sequence length="896" mass="100170">MSFDAPFYGVITGMFTKARFFKCALQVNPAGYIKYRGQQQTITEDEYNQNLLAASLEAGIEVIGLADHGSVDGVDKIRNLFVENGIVVFPGFEIASSEKIHFVCLFDENKTSQELERILGRLDLLDPEDGILPTNLTAIQLIDKVNDIGGFIFAAHCINDDGVLSRKMNHVWKHEGLMAAQIPGDKSIEDLKGIENDFYRKVFLNKDPNYKREREMAAINSSDVAKPEDIKASGASCLIKMTNPCFASFKQAFLDAGSRVRLNSDKPESYASAIERIRFVGGYLDSVDIELSDHLNAVIGGRGTGKSTLLECIRYAFGLEPKTPNAIKQHKSVIDTNLGKERGLVEITLRSSVMHGRRFKVSRKHGSDPVVVDSQGNISPYLPTDLLPGIELYGQNEIYEMTRDEQSRNQLIERFLEGEHEKFDADIADVLAKLKDNRESIKRVLGQKDDIEAEVERLPKLLDQAKQYQALGIDEKLELIPKLEKEKQLNDQIREDVASVQLAIDALKDSLPDTLYLSDTNLDGLPHAELLKQQREVLNALKTGVQQTLEQLEQLTLNANQQLLPVKQSLSEKQQLEEQKLELAFKDIPASQGKTGRQIGAEYQTLLKQIEQIRPKQTTLQDRQTQIDELYNSRKKLLLELEQHTSARASSITKSVKRLTRKLDQKVRLTLQPEGGRQELVNFLTGCNLEGVGPKRLAWVLEGNFSPGSLASTIRQGESELGRKFGISGTVVSALIRLSEVKLMELEELQLPDTMAIELNVTHGEREAVFRSIDELSTGQQCTAVLHLLLLDNQDPLILDQPEDNLDNAFIAERIVAELRRAKLSRQFLFATHNANIPVFGDAEWIGVLSVEDNKGLILPEQQGAIDVPNVQALAADILEGGKSAFNQRREKYGFV</sequence>